<dbReference type="Proteomes" id="UP001400965">
    <property type="component" value="Unassembled WGS sequence"/>
</dbReference>
<proteinExistence type="predicted"/>
<accession>A0ABN1M9B7</accession>
<evidence type="ECO:0000313" key="2">
    <source>
        <dbReference type="Proteomes" id="UP001400965"/>
    </source>
</evidence>
<dbReference type="EMBL" id="BAAACP010000020">
    <property type="protein sequence ID" value="GAA0865925.1"/>
    <property type="molecule type" value="Genomic_DNA"/>
</dbReference>
<sequence length="165" mass="19055">MIKNKIKVKCIQGFTVCNDKLTEGFEALAQAFEGNEYEAELYSKTDEYFARDHEGREFLVGELKINSLGKPEIKLGKEFELIEEEVSISDKKEKISNLIDILEIKLDYDRCYENDIETTKTKKGLLVKFDLCMFKNLSVYIPGMVSIDGYLIKDYIIKNLESLII</sequence>
<keyword evidence="2" id="KW-1185">Reference proteome</keyword>
<dbReference type="RefSeq" id="WP_346046594.1">
    <property type="nucleotide sequence ID" value="NZ_BAAACP010000020.1"/>
</dbReference>
<gene>
    <name evidence="1" type="ORF">GCM10008917_25330</name>
</gene>
<evidence type="ECO:0000313" key="1">
    <source>
        <dbReference type="EMBL" id="GAA0865925.1"/>
    </source>
</evidence>
<reference evidence="1 2" key="1">
    <citation type="journal article" date="2019" name="Int. J. Syst. Evol. Microbiol.">
        <title>The Global Catalogue of Microorganisms (GCM) 10K type strain sequencing project: providing services to taxonomists for standard genome sequencing and annotation.</title>
        <authorList>
            <consortium name="The Broad Institute Genomics Platform"/>
            <consortium name="The Broad Institute Genome Sequencing Center for Infectious Disease"/>
            <person name="Wu L."/>
            <person name="Ma J."/>
        </authorList>
    </citation>
    <scope>NUCLEOTIDE SEQUENCE [LARGE SCALE GENOMIC DNA]</scope>
    <source>
        <strain evidence="1 2">JCM 6486</strain>
    </source>
</reference>
<comment type="caution">
    <text evidence="1">The sequence shown here is derived from an EMBL/GenBank/DDBJ whole genome shotgun (WGS) entry which is preliminary data.</text>
</comment>
<name>A0ABN1M9B7_9FIRM</name>
<organism evidence="1 2">
    <name type="scientific">Paraclostridium tenue</name>
    <dbReference type="NCBI Taxonomy" id="1737"/>
    <lineage>
        <taxon>Bacteria</taxon>
        <taxon>Bacillati</taxon>
        <taxon>Bacillota</taxon>
        <taxon>Clostridia</taxon>
        <taxon>Peptostreptococcales</taxon>
        <taxon>Peptostreptococcaceae</taxon>
        <taxon>Paraclostridium</taxon>
    </lineage>
</organism>
<protein>
    <submittedName>
        <fullName evidence="1">Uncharacterized protein</fullName>
    </submittedName>
</protein>